<dbReference type="SUPFAM" id="SSF64288">
    <property type="entry name" value="Chorismate lyase-like"/>
    <property type="match status" value="1"/>
</dbReference>
<dbReference type="EMBL" id="APNK01000003">
    <property type="protein sequence ID" value="KEZ78679.1"/>
    <property type="molecule type" value="Genomic_DNA"/>
</dbReference>
<dbReference type="InterPro" id="IPR000524">
    <property type="entry name" value="Tscrpt_reg_HTH_GntR"/>
</dbReference>
<keyword evidence="2" id="KW-0238">DNA-binding</keyword>
<dbReference type="PRINTS" id="PR00035">
    <property type="entry name" value="HTHGNTR"/>
</dbReference>
<dbReference type="Gene3D" id="3.40.1410.10">
    <property type="entry name" value="Chorismate lyase-like"/>
    <property type="match status" value="1"/>
</dbReference>
<dbReference type="GO" id="GO:0003677">
    <property type="term" value="F:DNA binding"/>
    <property type="evidence" value="ECO:0007669"/>
    <property type="project" value="UniProtKB-KW"/>
</dbReference>
<reference evidence="5 6" key="1">
    <citation type="submission" date="2013-03" db="EMBL/GenBank/DDBJ databases">
        <title>Salinisphaera hydrothermalis C41B8 Genome Sequencing.</title>
        <authorList>
            <person name="Li C."/>
            <person name="Lai Q."/>
            <person name="Shao Z."/>
        </authorList>
    </citation>
    <scope>NUCLEOTIDE SEQUENCE [LARGE SCALE GENOMIC DNA]</scope>
    <source>
        <strain evidence="5 6">C41B8</strain>
    </source>
</reference>
<evidence type="ECO:0000259" key="4">
    <source>
        <dbReference type="PROSITE" id="PS50949"/>
    </source>
</evidence>
<dbReference type="Proteomes" id="UP000028302">
    <property type="component" value="Unassembled WGS sequence"/>
</dbReference>
<dbReference type="Pfam" id="PF00392">
    <property type="entry name" value="GntR"/>
    <property type="match status" value="1"/>
</dbReference>
<dbReference type="SMART" id="SM00345">
    <property type="entry name" value="HTH_GNTR"/>
    <property type="match status" value="1"/>
</dbReference>
<dbReference type="RefSeq" id="WP_037334223.1">
    <property type="nucleotide sequence ID" value="NZ_APNK01000003.1"/>
</dbReference>
<dbReference type="CDD" id="cd07377">
    <property type="entry name" value="WHTH_GntR"/>
    <property type="match status" value="1"/>
</dbReference>
<dbReference type="AlphaFoldDB" id="A0A084IPP5"/>
<dbReference type="PANTHER" id="PTHR44846">
    <property type="entry name" value="MANNOSYL-D-GLYCERATE TRANSPORT/METABOLISM SYSTEM REPRESSOR MNGR-RELATED"/>
    <property type="match status" value="1"/>
</dbReference>
<dbReference type="PANTHER" id="PTHR44846:SF1">
    <property type="entry name" value="MANNOSYL-D-GLYCERATE TRANSPORT_METABOLISM SYSTEM REPRESSOR MNGR-RELATED"/>
    <property type="match status" value="1"/>
</dbReference>
<proteinExistence type="predicted"/>
<dbReference type="GO" id="GO:0003700">
    <property type="term" value="F:DNA-binding transcription factor activity"/>
    <property type="evidence" value="ECO:0007669"/>
    <property type="project" value="InterPro"/>
</dbReference>
<dbReference type="PROSITE" id="PS50949">
    <property type="entry name" value="HTH_GNTR"/>
    <property type="match status" value="1"/>
</dbReference>
<keyword evidence="6" id="KW-1185">Reference proteome</keyword>
<protein>
    <submittedName>
        <fullName evidence="5">Crp family transcriptional regulator</fullName>
    </submittedName>
</protein>
<dbReference type="InterPro" id="IPR036388">
    <property type="entry name" value="WH-like_DNA-bd_sf"/>
</dbReference>
<name>A0A084IPP5_SALHC</name>
<dbReference type="InterPro" id="IPR011663">
    <property type="entry name" value="UTRA"/>
</dbReference>
<comment type="caution">
    <text evidence="5">The sequence shown here is derived from an EMBL/GenBank/DDBJ whole genome shotgun (WGS) entry which is preliminary data.</text>
</comment>
<evidence type="ECO:0000256" key="2">
    <source>
        <dbReference type="ARBA" id="ARBA00023125"/>
    </source>
</evidence>
<accession>A0A084IPP5</accession>
<feature type="domain" description="HTH gntR-type" evidence="4">
    <location>
        <begin position="10"/>
        <end position="78"/>
    </location>
</feature>
<evidence type="ECO:0000256" key="1">
    <source>
        <dbReference type="ARBA" id="ARBA00023015"/>
    </source>
</evidence>
<evidence type="ECO:0000256" key="3">
    <source>
        <dbReference type="ARBA" id="ARBA00023163"/>
    </source>
</evidence>
<dbReference type="InterPro" id="IPR028978">
    <property type="entry name" value="Chorismate_lyase_/UTRA_dom_sf"/>
</dbReference>
<dbReference type="SUPFAM" id="SSF46785">
    <property type="entry name" value="Winged helix' DNA-binding domain"/>
    <property type="match status" value="1"/>
</dbReference>
<dbReference type="STRING" id="1304275.C41B8_03651"/>
<gene>
    <name evidence="5" type="ORF">C41B8_03651</name>
</gene>
<sequence>MSEARGLNYRPLYEQIKTLLVRRLGNNEWPPGTALPSEIALAQEYDVSQGTVRKALNVMEKEHLVERRQGRGTFAARHSQQRSLFQFFHLVNDNGERELPVSRATSCRQSKASAAEARALELPERASVIRIERVRELNGTPAIHERISIPSSLFPGLASWPPENLPNTLYEFYETEYGVMVVHASEKVRAAAASATEAKVLGVAPASPLLSVERRALNIRNEPVEWRRSLCRTDQHYYFNELD</sequence>
<keyword evidence="3" id="KW-0804">Transcription</keyword>
<evidence type="ECO:0000313" key="6">
    <source>
        <dbReference type="Proteomes" id="UP000028302"/>
    </source>
</evidence>
<dbReference type="GO" id="GO:0045892">
    <property type="term" value="P:negative regulation of DNA-templated transcription"/>
    <property type="evidence" value="ECO:0007669"/>
    <property type="project" value="TreeGrafter"/>
</dbReference>
<dbReference type="InterPro" id="IPR050679">
    <property type="entry name" value="Bact_HTH_transcr_reg"/>
</dbReference>
<evidence type="ECO:0000313" key="5">
    <source>
        <dbReference type="EMBL" id="KEZ78679.1"/>
    </source>
</evidence>
<dbReference type="eggNOG" id="COG2188">
    <property type="taxonomic scope" value="Bacteria"/>
</dbReference>
<dbReference type="Pfam" id="PF07702">
    <property type="entry name" value="UTRA"/>
    <property type="match status" value="1"/>
</dbReference>
<dbReference type="Gene3D" id="1.10.10.10">
    <property type="entry name" value="Winged helix-like DNA-binding domain superfamily/Winged helix DNA-binding domain"/>
    <property type="match status" value="1"/>
</dbReference>
<dbReference type="SMART" id="SM00866">
    <property type="entry name" value="UTRA"/>
    <property type="match status" value="1"/>
</dbReference>
<dbReference type="InterPro" id="IPR036390">
    <property type="entry name" value="WH_DNA-bd_sf"/>
</dbReference>
<organism evidence="5 6">
    <name type="scientific">Salinisphaera hydrothermalis (strain C41B8)</name>
    <dbReference type="NCBI Taxonomy" id="1304275"/>
    <lineage>
        <taxon>Bacteria</taxon>
        <taxon>Pseudomonadati</taxon>
        <taxon>Pseudomonadota</taxon>
        <taxon>Gammaproteobacteria</taxon>
        <taxon>Salinisphaerales</taxon>
        <taxon>Salinisphaeraceae</taxon>
        <taxon>Salinisphaera</taxon>
    </lineage>
</organism>
<keyword evidence="1" id="KW-0805">Transcription regulation</keyword>
<dbReference type="OrthoDB" id="7173258at2"/>